<keyword evidence="9" id="KW-1185">Reference proteome</keyword>
<dbReference type="Pfam" id="PF00011">
    <property type="entry name" value="HSP20"/>
    <property type="match status" value="1"/>
</dbReference>
<evidence type="ECO:0000256" key="3">
    <source>
        <dbReference type="ARBA" id="ARBA00022821"/>
    </source>
</evidence>
<name>A0A6A1WKW1_9ROSI</name>
<evidence type="ECO:0000313" key="8">
    <source>
        <dbReference type="EMBL" id="KAB1223500.1"/>
    </source>
</evidence>
<dbReference type="SUPFAM" id="SSF49764">
    <property type="entry name" value="HSP20-like chaperones"/>
    <property type="match status" value="1"/>
</dbReference>
<dbReference type="InterPro" id="IPR008978">
    <property type="entry name" value="HSP20-like_chaperone"/>
</dbReference>
<dbReference type="PANTHER" id="PTHR43670">
    <property type="entry name" value="HEAT SHOCK PROTEIN 26"/>
    <property type="match status" value="1"/>
</dbReference>
<dbReference type="Proteomes" id="UP000516437">
    <property type="component" value="Chromosome 2"/>
</dbReference>
<keyword evidence="2" id="KW-1003">Cell membrane</keyword>
<dbReference type="GO" id="GO:0005886">
    <property type="term" value="C:plasma membrane"/>
    <property type="evidence" value="ECO:0007669"/>
    <property type="project" value="UniProtKB-SubCell"/>
</dbReference>
<sequence length="153" mass="17692">MGTKTGSNLKQSYSEDFEPFCNWVNEEARDVLQVHLPDFKKQQLRVQINVLRSLKISGERHLDERRRSRFRKEIRISQDCNADEIRAKFGRGILSIIMPKKTPSRSTQRNGKPGGEIDQSLVWRLRINRKTAVKVAAALVVIVAFGSYLAYRY</sequence>
<dbReference type="GO" id="GO:0006952">
    <property type="term" value="P:defense response"/>
    <property type="evidence" value="ECO:0007669"/>
    <property type="project" value="UniProtKB-KW"/>
</dbReference>
<gene>
    <name evidence="8" type="ORF">CJ030_MR2G016868</name>
</gene>
<dbReference type="OrthoDB" id="1431247at2759"/>
<evidence type="ECO:0000259" key="7">
    <source>
        <dbReference type="PROSITE" id="PS01031"/>
    </source>
</evidence>
<proteinExistence type="inferred from homology"/>
<dbReference type="AlphaFoldDB" id="A0A6A1WKW1"/>
<comment type="similarity">
    <text evidence="4 5">Belongs to the small heat shock protein (HSP20) family.</text>
</comment>
<evidence type="ECO:0000256" key="6">
    <source>
        <dbReference type="SAM" id="Phobius"/>
    </source>
</evidence>
<keyword evidence="6" id="KW-0812">Transmembrane</keyword>
<feature type="domain" description="SHSP" evidence="7">
    <location>
        <begin position="11"/>
        <end position="120"/>
    </location>
</feature>
<dbReference type="PANTHER" id="PTHR43670:SF114">
    <property type="entry name" value="OS05G0592000 PROTEIN"/>
    <property type="match status" value="1"/>
</dbReference>
<protein>
    <submittedName>
        <fullName evidence="8">Inactive protein RESTRICTED TEV MOVEMENT 2</fullName>
    </submittedName>
</protein>
<keyword evidence="6" id="KW-0472">Membrane</keyword>
<feature type="transmembrane region" description="Helical" evidence="6">
    <location>
        <begin position="132"/>
        <end position="151"/>
    </location>
</feature>
<comment type="subcellular location">
    <subcellularLocation>
        <location evidence="1">Cell membrane</location>
        <topology evidence="1">Single-pass membrane protein</topology>
    </subcellularLocation>
</comment>
<dbReference type="CDD" id="cd06464">
    <property type="entry name" value="ACD_sHsps-like"/>
    <property type="match status" value="1"/>
</dbReference>
<organism evidence="8 9">
    <name type="scientific">Morella rubra</name>
    <name type="common">Chinese bayberry</name>
    <dbReference type="NCBI Taxonomy" id="262757"/>
    <lineage>
        <taxon>Eukaryota</taxon>
        <taxon>Viridiplantae</taxon>
        <taxon>Streptophyta</taxon>
        <taxon>Embryophyta</taxon>
        <taxon>Tracheophyta</taxon>
        <taxon>Spermatophyta</taxon>
        <taxon>Magnoliopsida</taxon>
        <taxon>eudicotyledons</taxon>
        <taxon>Gunneridae</taxon>
        <taxon>Pentapetalae</taxon>
        <taxon>rosids</taxon>
        <taxon>fabids</taxon>
        <taxon>Fagales</taxon>
        <taxon>Myricaceae</taxon>
        <taxon>Morella</taxon>
    </lineage>
</organism>
<evidence type="ECO:0000313" key="9">
    <source>
        <dbReference type="Proteomes" id="UP000516437"/>
    </source>
</evidence>
<dbReference type="PROSITE" id="PS01031">
    <property type="entry name" value="SHSP"/>
    <property type="match status" value="1"/>
</dbReference>
<evidence type="ECO:0000256" key="4">
    <source>
        <dbReference type="PROSITE-ProRule" id="PRU00285"/>
    </source>
</evidence>
<evidence type="ECO:0000256" key="2">
    <source>
        <dbReference type="ARBA" id="ARBA00022475"/>
    </source>
</evidence>
<accession>A0A6A1WKW1</accession>
<reference evidence="8 9" key="1">
    <citation type="journal article" date="2019" name="Plant Biotechnol. J.">
        <title>The red bayberry genome and genetic basis of sex determination.</title>
        <authorList>
            <person name="Jia H.M."/>
            <person name="Jia H.J."/>
            <person name="Cai Q.L."/>
            <person name="Wang Y."/>
            <person name="Zhao H.B."/>
            <person name="Yang W.F."/>
            <person name="Wang G.Y."/>
            <person name="Li Y.H."/>
            <person name="Zhan D.L."/>
            <person name="Shen Y.T."/>
            <person name="Niu Q.F."/>
            <person name="Chang L."/>
            <person name="Qiu J."/>
            <person name="Zhao L."/>
            <person name="Xie H.B."/>
            <person name="Fu W.Y."/>
            <person name="Jin J."/>
            <person name="Li X.W."/>
            <person name="Jiao Y."/>
            <person name="Zhou C.C."/>
            <person name="Tu T."/>
            <person name="Chai C.Y."/>
            <person name="Gao J.L."/>
            <person name="Fan L.J."/>
            <person name="van de Weg E."/>
            <person name="Wang J.Y."/>
            <person name="Gao Z.S."/>
        </authorList>
    </citation>
    <scope>NUCLEOTIDE SEQUENCE [LARGE SCALE GENOMIC DNA]</scope>
    <source>
        <tissue evidence="8">Leaves</tissue>
    </source>
</reference>
<dbReference type="EMBL" id="RXIC02000020">
    <property type="protein sequence ID" value="KAB1223500.1"/>
    <property type="molecule type" value="Genomic_DNA"/>
</dbReference>
<dbReference type="Gene3D" id="2.60.40.790">
    <property type="match status" value="1"/>
</dbReference>
<evidence type="ECO:0000256" key="5">
    <source>
        <dbReference type="RuleBase" id="RU003616"/>
    </source>
</evidence>
<dbReference type="InterPro" id="IPR002068">
    <property type="entry name" value="A-crystallin/Hsp20_dom"/>
</dbReference>
<dbReference type="GO" id="GO:0034605">
    <property type="term" value="P:cellular response to heat"/>
    <property type="evidence" value="ECO:0007669"/>
    <property type="project" value="TreeGrafter"/>
</dbReference>
<comment type="caution">
    <text evidence="8">The sequence shown here is derived from an EMBL/GenBank/DDBJ whole genome shotgun (WGS) entry which is preliminary data.</text>
</comment>
<keyword evidence="6" id="KW-1133">Transmembrane helix</keyword>
<evidence type="ECO:0000256" key="1">
    <source>
        <dbReference type="ARBA" id="ARBA00004162"/>
    </source>
</evidence>
<keyword evidence="3" id="KW-0611">Plant defense</keyword>